<evidence type="ECO:0008006" key="5">
    <source>
        <dbReference type="Google" id="ProtNLM"/>
    </source>
</evidence>
<dbReference type="InterPro" id="IPR018187">
    <property type="entry name" value="Asp/Glu_racemase_AS_1"/>
</dbReference>
<dbReference type="Pfam" id="PF01177">
    <property type="entry name" value="Asp_Glu_race"/>
    <property type="match status" value="2"/>
</dbReference>
<dbReference type="InterPro" id="IPR001920">
    <property type="entry name" value="Asp/Glu_race"/>
</dbReference>
<dbReference type="AlphaFoldDB" id="A0A2Z6I833"/>
<sequence length="478" mass="51826">MKSLTIGLAAGINPSVALALKAELIGVGARNDVRVNVVTSEIEMRKDAPDARIELGDRKIAALESVIELERAGCDEVVVPDVRCEPFFDEVQTEVEVPMVSLYRGLPAALEAAGVRRIGLLGVAVDREFFVKLLDGTAEVLELSDELKALYRTVQDPETGLRRTGLTPEHKAALLKAAEELLADGAELLVTACGQMARFVPDLKAEGLPVFDLLRDTAERAVLAPLARRPKPFKVGMIGGLGPAATVDLYDKIVKATPARNDQEHFKVAVEQNPQIADRTACLLGNGTDPTLAMFNCARRLQEDGCDMLIVPCNTAHAFVPYIERNLRIPFINMQQVTMEEIREKFGDAARIGLLATAGTVKAGIYGKKAEAMNLPMFTPDEAHQERVMAAIYGPKGAKAGYTDGVCREDLVSAVEYLVTTYDCNCLILGCTELPLILDETDDFRVAGKTVSLIDPTSALARRVVKEAKKAEAERGVR</sequence>
<dbReference type="NCBIfam" id="TIGR00035">
    <property type="entry name" value="asp_race"/>
    <property type="match status" value="1"/>
</dbReference>
<dbReference type="PROSITE" id="PS00923">
    <property type="entry name" value="ASP_GLU_RACEMASE_1"/>
    <property type="match status" value="1"/>
</dbReference>
<dbReference type="PANTHER" id="PTHR21198:SF7">
    <property type="entry name" value="ASPARTATE-GLUTAMATE RACEMASE FAMILY"/>
    <property type="match status" value="1"/>
</dbReference>
<dbReference type="InterPro" id="IPR015942">
    <property type="entry name" value="Asp/Glu/hydantoin_racemase"/>
</dbReference>
<name>A0A2Z6I833_9BURK</name>
<evidence type="ECO:0000313" key="3">
    <source>
        <dbReference type="EMBL" id="BBF22603.1"/>
    </source>
</evidence>
<protein>
    <recommendedName>
        <fullName evidence="5">Aspartate racemase</fullName>
    </recommendedName>
</protein>
<dbReference type="PANTHER" id="PTHR21198">
    <property type="entry name" value="GLUTAMATE RACEMASE"/>
    <property type="match status" value="1"/>
</dbReference>
<dbReference type="SUPFAM" id="SSF53681">
    <property type="entry name" value="Aspartate/glutamate racemase"/>
    <property type="match status" value="2"/>
</dbReference>
<dbReference type="KEGG" id="sutt:SUTMEG_04940"/>
<dbReference type="InterPro" id="IPR033134">
    <property type="entry name" value="Asp/Glu_racemase_AS_2"/>
</dbReference>
<dbReference type="PROSITE" id="PS00924">
    <property type="entry name" value="ASP_GLU_RACEMASE_2"/>
    <property type="match status" value="1"/>
</dbReference>
<proteinExistence type="inferred from homology"/>
<evidence type="ECO:0000256" key="2">
    <source>
        <dbReference type="ARBA" id="ARBA00023235"/>
    </source>
</evidence>
<gene>
    <name evidence="3" type="ORF">SUTMEG_04940</name>
</gene>
<dbReference type="InterPro" id="IPR004380">
    <property type="entry name" value="Asp_race"/>
</dbReference>
<reference evidence="3 4" key="1">
    <citation type="journal article" date="2018" name="Int. J. Syst. Evol. Microbiol.">
        <title>Mesosutterella multiformis gen. nov., sp. nov., a member of the family Sutterellaceae and Sutterella megalosphaeroides sp. nov., isolated from human faeces.</title>
        <authorList>
            <person name="Sakamoto M."/>
            <person name="Ikeyama N."/>
            <person name="Kunihiro T."/>
            <person name="Iino T."/>
            <person name="Yuki M."/>
            <person name="Ohkuma M."/>
        </authorList>
    </citation>
    <scope>NUCLEOTIDE SEQUENCE [LARGE SCALE GENOMIC DNA]</scope>
    <source>
        <strain evidence="3 4">6FBBBH3</strain>
    </source>
</reference>
<dbReference type="RefSeq" id="WP_120176296.1">
    <property type="nucleotide sequence ID" value="NZ_AP018786.1"/>
</dbReference>
<evidence type="ECO:0000256" key="1">
    <source>
        <dbReference type="ARBA" id="ARBA00007847"/>
    </source>
</evidence>
<comment type="similarity">
    <text evidence="1">Belongs to the aspartate/glutamate racemases family.</text>
</comment>
<keyword evidence="4" id="KW-1185">Reference proteome</keyword>
<dbReference type="Gene3D" id="3.40.50.1860">
    <property type="match status" value="4"/>
</dbReference>
<dbReference type="OrthoDB" id="9803739at2"/>
<accession>A0A2Z6I833</accession>
<dbReference type="EMBL" id="AP018786">
    <property type="protein sequence ID" value="BBF22603.1"/>
    <property type="molecule type" value="Genomic_DNA"/>
</dbReference>
<evidence type="ECO:0000313" key="4">
    <source>
        <dbReference type="Proteomes" id="UP000271003"/>
    </source>
</evidence>
<dbReference type="Proteomes" id="UP000271003">
    <property type="component" value="Chromosome"/>
</dbReference>
<organism evidence="3 4">
    <name type="scientific">Sutterella megalosphaeroides</name>
    <dbReference type="NCBI Taxonomy" id="2494234"/>
    <lineage>
        <taxon>Bacteria</taxon>
        <taxon>Pseudomonadati</taxon>
        <taxon>Pseudomonadota</taxon>
        <taxon>Betaproteobacteria</taxon>
        <taxon>Burkholderiales</taxon>
        <taxon>Sutterellaceae</taxon>
        <taxon>Sutterella</taxon>
    </lineage>
</organism>
<dbReference type="GO" id="GO:0047661">
    <property type="term" value="F:amino-acid racemase activity"/>
    <property type="evidence" value="ECO:0007669"/>
    <property type="project" value="InterPro"/>
</dbReference>
<keyword evidence="2" id="KW-0413">Isomerase</keyword>